<organism evidence="2 3">
    <name type="scientific">Aureobasidium pullulans</name>
    <name type="common">Black yeast</name>
    <name type="synonym">Pullularia pullulans</name>
    <dbReference type="NCBI Taxonomy" id="5580"/>
    <lineage>
        <taxon>Eukaryota</taxon>
        <taxon>Fungi</taxon>
        <taxon>Dikarya</taxon>
        <taxon>Ascomycota</taxon>
        <taxon>Pezizomycotina</taxon>
        <taxon>Dothideomycetes</taxon>
        <taxon>Dothideomycetidae</taxon>
        <taxon>Dothideales</taxon>
        <taxon>Saccotheciaceae</taxon>
        <taxon>Aureobasidium</taxon>
    </lineage>
</organism>
<comment type="caution">
    <text evidence="2">The sequence shown here is derived from an EMBL/GenBank/DDBJ whole genome shotgun (WGS) entry which is preliminary data.</text>
</comment>
<dbReference type="PANTHER" id="PTHR42029">
    <property type="entry name" value="AN04G07800"/>
    <property type="match status" value="1"/>
</dbReference>
<proteinExistence type="predicted"/>
<dbReference type="PANTHER" id="PTHR42029:SF3">
    <property type="entry name" value="AN04G07800"/>
    <property type="match status" value="1"/>
</dbReference>
<sequence>MSMIYIGTVIMVQPYWIAEIAANFLYFNNINHKIFEHTRPFEALFRDPWWIFTILNLVYNIKKRYDFGFIELVRISPRFGVLLVVMTLSVLFLFVDILSVTHVIPSKGLPDGINPFWKLSFIFKCMTDTVILDDFKTALDKMKDYRLRRVTSYVDNYDHAERGSTEPITVRTTVTQHEHYENRMRNFDDSSMAGKDWATRSHIEQVELEEVTPPPTVRTQIG</sequence>
<dbReference type="EMBL" id="JASGXD010000001">
    <property type="protein sequence ID" value="KAK6008671.1"/>
    <property type="molecule type" value="Genomic_DNA"/>
</dbReference>
<reference evidence="2 3" key="1">
    <citation type="submission" date="2023-11" db="EMBL/GenBank/DDBJ databases">
        <title>Draft genome sequence and annotation of the polyextremotolerant black yeast-like fungus Aureobasidium pullulans NRRL 62042.</title>
        <authorList>
            <person name="Dielentheis-Frenken M.R.E."/>
            <person name="Wibberg D."/>
            <person name="Blank L.M."/>
            <person name="Tiso T."/>
        </authorList>
    </citation>
    <scope>NUCLEOTIDE SEQUENCE [LARGE SCALE GENOMIC DNA]</scope>
    <source>
        <strain evidence="2 3">NRRL 62042</strain>
    </source>
</reference>
<evidence type="ECO:0000313" key="2">
    <source>
        <dbReference type="EMBL" id="KAK6008671.1"/>
    </source>
</evidence>
<keyword evidence="1" id="KW-1133">Transmembrane helix</keyword>
<name>A0ABR0TVZ6_AURPU</name>
<feature type="transmembrane region" description="Helical" evidence="1">
    <location>
        <begin position="79"/>
        <end position="104"/>
    </location>
</feature>
<keyword evidence="1" id="KW-0812">Transmembrane</keyword>
<keyword evidence="1" id="KW-0472">Membrane</keyword>
<dbReference type="Proteomes" id="UP001341245">
    <property type="component" value="Unassembled WGS sequence"/>
</dbReference>
<evidence type="ECO:0000256" key="1">
    <source>
        <dbReference type="SAM" id="Phobius"/>
    </source>
</evidence>
<accession>A0ABR0TVZ6</accession>
<gene>
    <name evidence="2" type="ORF">QM012_000574</name>
</gene>
<protein>
    <submittedName>
        <fullName evidence="2">Uncharacterized protein</fullName>
    </submittedName>
</protein>
<keyword evidence="3" id="KW-1185">Reference proteome</keyword>
<evidence type="ECO:0000313" key="3">
    <source>
        <dbReference type="Proteomes" id="UP001341245"/>
    </source>
</evidence>